<comment type="caution">
    <text evidence="2">The sequence shown here is derived from an EMBL/GenBank/DDBJ whole genome shotgun (WGS) entry which is preliminary data.</text>
</comment>
<dbReference type="InterPro" id="IPR019004">
    <property type="entry name" value="YqeY/Aim41"/>
</dbReference>
<comment type="subcellular location">
    <subcellularLocation>
        <location evidence="1">Mitochondrion</location>
    </subcellularLocation>
</comment>
<keyword evidence="3" id="KW-1185">Reference proteome</keyword>
<dbReference type="EMBL" id="MSFM01000006">
    <property type="protein sequence ID" value="PKY04420.1"/>
    <property type="molecule type" value="Genomic_DNA"/>
</dbReference>
<dbReference type="Proteomes" id="UP000234254">
    <property type="component" value="Unassembled WGS sequence"/>
</dbReference>
<dbReference type="InterPro" id="IPR003789">
    <property type="entry name" value="Asn/Gln_tRNA_amidoTrase-B-like"/>
</dbReference>
<evidence type="ECO:0000256" key="1">
    <source>
        <dbReference type="RuleBase" id="RU365099"/>
    </source>
</evidence>
<organism evidence="2 3">
    <name type="scientific">Aspergillus campestris (strain IBT 28561)</name>
    <dbReference type="NCBI Taxonomy" id="1392248"/>
    <lineage>
        <taxon>Eukaryota</taxon>
        <taxon>Fungi</taxon>
        <taxon>Dikarya</taxon>
        <taxon>Ascomycota</taxon>
        <taxon>Pezizomycotina</taxon>
        <taxon>Eurotiomycetes</taxon>
        <taxon>Eurotiomycetidae</taxon>
        <taxon>Eurotiales</taxon>
        <taxon>Aspergillaceae</taxon>
        <taxon>Aspergillus</taxon>
        <taxon>Aspergillus subgen. Circumdati</taxon>
    </lineage>
</organism>
<proteinExistence type="inferred from homology"/>
<keyword evidence="1" id="KW-0496">Mitochondrion</keyword>
<evidence type="ECO:0000313" key="3">
    <source>
        <dbReference type="Proteomes" id="UP000234254"/>
    </source>
</evidence>
<dbReference type="GO" id="GO:0005739">
    <property type="term" value="C:mitochondrion"/>
    <property type="evidence" value="ECO:0007669"/>
    <property type="project" value="UniProtKB-SubCell"/>
</dbReference>
<dbReference type="Pfam" id="PF09424">
    <property type="entry name" value="YqeY"/>
    <property type="match status" value="1"/>
</dbReference>
<dbReference type="InterPro" id="IPR042184">
    <property type="entry name" value="YqeY/Aim41_N"/>
</dbReference>
<dbReference type="SUPFAM" id="SSF89095">
    <property type="entry name" value="GatB/YqeY motif"/>
    <property type="match status" value="1"/>
</dbReference>
<dbReference type="AlphaFoldDB" id="A0A2I1D3H0"/>
<sequence length="180" mass="19757">MFNSLRFTSRLGLRAVRWNSTTSSGSPPLMAHMRNDLKVAMRAKDTARLNVLRGIISEFNNAAKTPNPISTDLQLLALIRKRLASVKEAAQQFAEADRPDLKEKEDQQAEVLQGYAGQVTTMGADEIEQIVEQEVTKLKGAGQKVDKGVLFKTLFAPGGAFDGKPVERAEVAKIASKFLQ</sequence>
<dbReference type="Gene3D" id="1.10.1510.10">
    <property type="entry name" value="Uncharacterised protein YqeY/AIM41 PF09424, N-terminal domain"/>
    <property type="match status" value="1"/>
</dbReference>
<comment type="similarity">
    <text evidence="1">Belongs to the AIM41 family.</text>
</comment>
<dbReference type="PANTHER" id="PTHR28055">
    <property type="entry name" value="ALTERED INHERITANCE OF MITOCHONDRIA PROTEIN 41, MITOCHONDRIAL"/>
    <property type="match status" value="1"/>
</dbReference>
<name>A0A2I1D3H0_ASPC2</name>
<dbReference type="VEuPathDB" id="FungiDB:P168DRAFT_290488"/>
<dbReference type="GO" id="GO:0016884">
    <property type="term" value="F:carbon-nitrogen ligase activity, with glutamine as amido-N-donor"/>
    <property type="evidence" value="ECO:0007669"/>
    <property type="project" value="UniProtKB-UniRule"/>
</dbReference>
<dbReference type="OrthoDB" id="538640at2759"/>
<gene>
    <name evidence="1" type="primary">AIM41</name>
    <name evidence="2" type="ORF">P168DRAFT_290488</name>
</gene>
<accession>A0A2I1D3H0</accession>
<dbReference type="PANTHER" id="PTHR28055:SF1">
    <property type="entry name" value="ALTERED INHERITANCE OF MITOCHONDRIA PROTEIN 41, MITOCHONDRIAL"/>
    <property type="match status" value="1"/>
</dbReference>
<protein>
    <recommendedName>
        <fullName evidence="1">Altered inheritance of mitochondria protein 41</fullName>
    </recommendedName>
</protein>
<reference evidence="2" key="1">
    <citation type="submission" date="2016-12" db="EMBL/GenBank/DDBJ databases">
        <title>The genomes of Aspergillus section Nigri reveals drivers in fungal speciation.</title>
        <authorList>
            <consortium name="DOE Joint Genome Institute"/>
            <person name="Vesth T.C."/>
            <person name="Nybo J."/>
            <person name="Theobald S."/>
            <person name="Brandl J."/>
            <person name="Frisvad J.C."/>
            <person name="Nielsen K.F."/>
            <person name="Lyhne E.K."/>
            <person name="Kogle M.E."/>
            <person name="Kuo A."/>
            <person name="Riley R."/>
            <person name="Clum A."/>
            <person name="Nolan M."/>
            <person name="Lipzen A."/>
            <person name="Salamov A."/>
            <person name="Henrissat B."/>
            <person name="Wiebenga A."/>
            <person name="De vries R.P."/>
            <person name="Grigoriev I.V."/>
            <person name="Mortensen U.H."/>
            <person name="Andersen M.R."/>
            <person name="Baker S.E."/>
        </authorList>
    </citation>
    <scope>NUCLEOTIDE SEQUENCE</scope>
    <source>
        <strain evidence="2">IBT 28561</strain>
    </source>
</reference>
<evidence type="ECO:0000313" key="2">
    <source>
        <dbReference type="EMBL" id="PKY04420.1"/>
    </source>
</evidence>